<dbReference type="OrthoDB" id="5425547at2759"/>
<evidence type="ECO:0000313" key="4">
    <source>
        <dbReference type="EMBL" id="EYE94151.1"/>
    </source>
</evidence>
<dbReference type="PANTHER" id="PTHR42091">
    <property type="entry name" value="CONSERVED GLYCINE-RICH PROTEIN (AFU_ORTHOLOGUE AFUA_7G02440)"/>
    <property type="match status" value="1"/>
</dbReference>
<reference evidence="5" key="1">
    <citation type="journal article" date="2014" name="Nat. Commun.">
        <title>Genomic adaptations of the halophilic Dead Sea filamentous fungus Eurotium rubrum.</title>
        <authorList>
            <person name="Kis-Papo T."/>
            <person name="Weig A.R."/>
            <person name="Riley R."/>
            <person name="Persoh D."/>
            <person name="Salamov A."/>
            <person name="Sun H."/>
            <person name="Lipzen A."/>
            <person name="Wasser S.P."/>
            <person name="Rambold G."/>
            <person name="Grigoriev I.V."/>
            <person name="Nevo E."/>
        </authorList>
    </citation>
    <scope>NUCLEOTIDE SEQUENCE [LARGE SCALE GENOMIC DNA]</scope>
    <source>
        <strain evidence="5">CBS 135680</strain>
    </source>
</reference>
<accession>A0A017SBH3</accession>
<dbReference type="Proteomes" id="UP000019804">
    <property type="component" value="Unassembled WGS sequence"/>
</dbReference>
<dbReference type="PANTHER" id="PTHR42091:SF1">
    <property type="entry name" value="CONSERVED GLYCINE-RICH PROTEIN (AFU_ORTHOLOGUE AFUA_7G02440)"/>
    <property type="match status" value="1"/>
</dbReference>
<feature type="compositionally biased region" description="Gly residues" evidence="1">
    <location>
        <begin position="105"/>
        <end position="120"/>
    </location>
</feature>
<feature type="domain" description="DUF7732" evidence="3">
    <location>
        <begin position="121"/>
        <end position="242"/>
    </location>
</feature>
<dbReference type="HOGENOM" id="CLU_060392_0_0_1"/>
<sequence>MKFSIGASTLLFLSSVANSAVIPKQHSTDLVDLTITPVPNFSVWRALEKRRGGGGRGGGSSGGSGGGSGGRSGSGGSRGGSNGRSGSSGGSSGGSTSSSSNRGGTSNGGSGRAPSYGGGSYYSGGSRTPYSAGSRSPGGLTPYLLPAAGLGLAGGALAYGAYAYPYEHDYHYTDSHSHKEESLPVVCVCEQYMECGCDDNNNSTFYESLFNGTEPKNGTNVRVVDVNGTQKIYVNGSLPNGTTAAENAAPATVQMAQTSGYLAMAAIALSAVYVL</sequence>
<name>A0A017SBH3_ASPRC</name>
<dbReference type="EMBL" id="KK088427">
    <property type="protein sequence ID" value="EYE94151.1"/>
    <property type="molecule type" value="Genomic_DNA"/>
</dbReference>
<proteinExistence type="predicted"/>
<feature type="region of interest" description="Disordered" evidence="1">
    <location>
        <begin position="49"/>
        <end position="120"/>
    </location>
</feature>
<dbReference type="GeneID" id="63694198"/>
<evidence type="ECO:0000256" key="1">
    <source>
        <dbReference type="SAM" id="MobiDB-lite"/>
    </source>
</evidence>
<evidence type="ECO:0000259" key="3">
    <source>
        <dbReference type="Pfam" id="PF24866"/>
    </source>
</evidence>
<dbReference type="AlphaFoldDB" id="A0A017SBH3"/>
<feature type="chain" id="PRO_5001499025" description="DUF7732 domain-containing protein" evidence="2">
    <location>
        <begin position="20"/>
        <end position="275"/>
    </location>
</feature>
<dbReference type="InterPro" id="IPR056634">
    <property type="entry name" value="DUF7732"/>
</dbReference>
<dbReference type="Pfam" id="PF24866">
    <property type="entry name" value="DUF7732"/>
    <property type="match status" value="1"/>
</dbReference>
<dbReference type="STRING" id="1388766.A0A017SBH3"/>
<keyword evidence="5" id="KW-1185">Reference proteome</keyword>
<feature type="signal peptide" evidence="2">
    <location>
        <begin position="1"/>
        <end position="19"/>
    </location>
</feature>
<feature type="compositionally biased region" description="Gly residues" evidence="1">
    <location>
        <begin position="54"/>
        <end position="93"/>
    </location>
</feature>
<dbReference type="RefSeq" id="XP_040637839.1">
    <property type="nucleotide sequence ID" value="XM_040779074.1"/>
</dbReference>
<protein>
    <recommendedName>
        <fullName evidence="3">DUF7732 domain-containing protein</fullName>
    </recommendedName>
</protein>
<evidence type="ECO:0000313" key="5">
    <source>
        <dbReference type="Proteomes" id="UP000019804"/>
    </source>
</evidence>
<organism evidence="4 5">
    <name type="scientific">Aspergillus ruber (strain CBS 135680)</name>
    <dbReference type="NCBI Taxonomy" id="1388766"/>
    <lineage>
        <taxon>Eukaryota</taxon>
        <taxon>Fungi</taxon>
        <taxon>Dikarya</taxon>
        <taxon>Ascomycota</taxon>
        <taxon>Pezizomycotina</taxon>
        <taxon>Eurotiomycetes</taxon>
        <taxon>Eurotiomycetidae</taxon>
        <taxon>Eurotiales</taxon>
        <taxon>Aspergillaceae</taxon>
        <taxon>Aspergillus</taxon>
        <taxon>Aspergillus subgen. Aspergillus</taxon>
    </lineage>
</organism>
<keyword evidence="2" id="KW-0732">Signal</keyword>
<gene>
    <name evidence="4" type="ORF">EURHEDRAFT_378426</name>
</gene>
<feature type="compositionally biased region" description="Low complexity" evidence="1">
    <location>
        <begin position="94"/>
        <end position="104"/>
    </location>
</feature>
<evidence type="ECO:0000256" key="2">
    <source>
        <dbReference type="SAM" id="SignalP"/>
    </source>
</evidence>